<reference evidence="2 3" key="1">
    <citation type="journal article" date="2021" name="BMC Biol.">
        <title>Horizontally acquired antibacterial genes associated with adaptive radiation of ladybird beetles.</title>
        <authorList>
            <person name="Li H.S."/>
            <person name="Tang X.F."/>
            <person name="Huang Y.H."/>
            <person name="Xu Z.Y."/>
            <person name="Chen M.L."/>
            <person name="Du X.Y."/>
            <person name="Qiu B.Y."/>
            <person name="Chen P.T."/>
            <person name="Zhang W."/>
            <person name="Slipinski A."/>
            <person name="Escalona H.E."/>
            <person name="Waterhouse R.M."/>
            <person name="Zwick A."/>
            <person name="Pang H."/>
        </authorList>
    </citation>
    <scope>NUCLEOTIDE SEQUENCE [LARGE SCALE GENOMIC DNA]</scope>
    <source>
        <strain evidence="2">SYSU2018</strain>
    </source>
</reference>
<evidence type="ECO:0008006" key="4">
    <source>
        <dbReference type="Google" id="ProtNLM"/>
    </source>
</evidence>
<sequence>MSNESSQTTVKINRVPIEMNDMEIRNAISAYGPVESIKNNQWKDLPYACYNDIKLINELKPEESEKKENVNSAVQQQSGNDPQNEVLTNEQTNTDVTLQNEPDIEIEEEEDINNSRSIKREILTRLSSNTSGDNDNAVRYVARTRNLQTRQMKWKK</sequence>
<dbReference type="EMBL" id="JABFTP020000124">
    <property type="protein sequence ID" value="KAL3279011.1"/>
    <property type="molecule type" value="Genomic_DNA"/>
</dbReference>
<name>A0ABD2NKV1_9CUCU</name>
<gene>
    <name evidence="2" type="ORF">HHI36_016527</name>
</gene>
<dbReference type="Proteomes" id="UP001516400">
    <property type="component" value="Unassembled WGS sequence"/>
</dbReference>
<comment type="caution">
    <text evidence="2">The sequence shown here is derived from an EMBL/GenBank/DDBJ whole genome shotgun (WGS) entry which is preliminary data.</text>
</comment>
<feature type="region of interest" description="Disordered" evidence="1">
    <location>
        <begin position="61"/>
        <end position="110"/>
    </location>
</feature>
<evidence type="ECO:0000313" key="3">
    <source>
        <dbReference type="Proteomes" id="UP001516400"/>
    </source>
</evidence>
<accession>A0ABD2NKV1</accession>
<protein>
    <recommendedName>
        <fullName evidence="4">RRM domain-containing protein</fullName>
    </recommendedName>
</protein>
<evidence type="ECO:0000256" key="1">
    <source>
        <dbReference type="SAM" id="MobiDB-lite"/>
    </source>
</evidence>
<feature type="compositionally biased region" description="Polar residues" evidence="1">
    <location>
        <begin position="70"/>
        <end position="99"/>
    </location>
</feature>
<organism evidence="2 3">
    <name type="scientific">Cryptolaemus montrouzieri</name>
    <dbReference type="NCBI Taxonomy" id="559131"/>
    <lineage>
        <taxon>Eukaryota</taxon>
        <taxon>Metazoa</taxon>
        <taxon>Ecdysozoa</taxon>
        <taxon>Arthropoda</taxon>
        <taxon>Hexapoda</taxon>
        <taxon>Insecta</taxon>
        <taxon>Pterygota</taxon>
        <taxon>Neoptera</taxon>
        <taxon>Endopterygota</taxon>
        <taxon>Coleoptera</taxon>
        <taxon>Polyphaga</taxon>
        <taxon>Cucujiformia</taxon>
        <taxon>Coccinelloidea</taxon>
        <taxon>Coccinellidae</taxon>
        <taxon>Scymninae</taxon>
        <taxon>Scymnini</taxon>
        <taxon>Cryptolaemus</taxon>
    </lineage>
</organism>
<evidence type="ECO:0000313" key="2">
    <source>
        <dbReference type="EMBL" id="KAL3279011.1"/>
    </source>
</evidence>
<keyword evidence="3" id="KW-1185">Reference proteome</keyword>
<dbReference type="AlphaFoldDB" id="A0ABD2NKV1"/>
<proteinExistence type="predicted"/>